<dbReference type="EMBL" id="LN879430">
    <property type="protein sequence ID" value="CUH93923.1"/>
    <property type="molecule type" value="Genomic_DNA"/>
</dbReference>
<evidence type="ECO:0008006" key="3">
    <source>
        <dbReference type="Google" id="ProtNLM"/>
    </source>
</evidence>
<accession>A0A0K8J9J2</accession>
<protein>
    <recommendedName>
        <fullName evidence="3">DUF3881 family protein</fullName>
    </recommendedName>
</protein>
<reference evidence="2" key="1">
    <citation type="submission" date="2015-09" db="EMBL/GenBank/DDBJ databases">
        <authorList>
            <person name="Wibberg D."/>
        </authorList>
    </citation>
    <scope>NUCLEOTIDE SEQUENCE [LARGE SCALE GENOMIC DNA]</scope>
    <source>
        <strain evidence="2">SD1D</strain>
    </source>
</reference>
<organism evidence="1 2">
    <name type="scientific">Herbinix luporum</name>
    <dbReference type="NCBI Taxonomy" id="1679721"/>
    <lineage>
        <taxon>Bacteria</taxon>
        <taxon>Bacillati</taxon>
        <taxon>Bacillota</taxon>
        <taxon>Clostridia</taxon>
        <taxon>Lachnospirales</taxon>
        <taxon>Lachnospiraceae</taxon>
        <taxon>Herbinix</taxon>
    </lineage>
</organism>
<dbReference type="AlphaFoldDB" id="A0A0K8J9J2"/>
<dbReference type="InterPro" id="IPR024541">
    <property type="entry name" value="DUF3881"/>
</dbReference>
<evidence type="ECO:0000313" key="1">
    <source>
        <dbReference type="EMBL" id="CUH93923.1"/>
    </source>
</evidence>
<gene>
    <name evidence="1" type="ORF">SD1D_2413</name>
</gene>
<sequence length="291" mass="33362">MHSYLRSIGFSNINNRSELNKLINLVLDDASDRKTIQINYQNSLTELSMKFGPDFGITLRGEYDQDDVFHLDNYYPFLYGYGSNVKEEVSINKRVDTEAYTGMCDDYRLGVSLIFYLQNVAEYLEKHNNKKDLHQNVPITLSALSLEGRILLPIVKDEIQVKNLSAEKINRSNLIAEAKKGNQDAIDSLTLDDIDTYAMVSRRAKKEDIYSIVDTCFIPFGSESDNYSIIANIVDSRLVVNSYTKEEVYDLDLICNDITFRLCINKEDLLGEPLPGRRFKGNIWMQGKINF</sequence>
<dbReference type="OrthoDB" id="9774037at2"/>
<name>A0A0K8J9J2_9FIRM</name>
<evidence type="ECO:0000313" key="2">
    <source>
        <dbReference type="Proteomes" id="UP000196053"/>
    </source>
</evidence>
<dbReference type="Proteomes" id="UP000196053">
    <property type="component" value="Chromosome I"/>
</dbReference>
<keyword evidence="2" id="KW-1185">Reference proteome</keyword>
<proteinExistence type="predicted"/>
<dbReference type="Pfam" id="PF12997">
    <property type="entry name" value="DUF3881"/>
    <property type="match status" value="1"/>
</dbReference>
<dbReference type="KEGG" id="hsd:SD1D_2413"/>
<dbReference type="RefSeq" id="WP_058259130.1">
    <property type="nucleotide sequence ID" value="NZ_DUPS01000024.1"/>
</dbReference>